<dbReference type="SUPFAM" id="SSF52540">
    <property type="entry name" value="P-loop containing nucleoside triphosphate hydrolases"/>
    <property type="match status" value="1"/>
</dbReference>
<evidence type="ECO:0000259" key="2">
    <source>
        <dbReference type="Pfam" id="PF26383"/>
    </source>
</evidence>
<sequence length="1225" mass="141742">MKYSDLINFSPIDSIIQINEADDKEKAISLTKSYVMSDDMAEKLEKSIISELQLEEVVDNKGVLLVGNYGTGKSHLMSVISAIASDSEYLKYVQNEKFAKDMECVAGKFEVLRIEIGSTTMSLRNIILSKVEQDFAKRGLSFSFPKEEEIINNKDVLEEMMEIFSSKYFDKGYLIVVDEFLDYLGGRKEQEIKLDLGFMRELGEMVKRSRLRVIFGMQEKLFENPNFSFVSETLNRVKDRFEQAIIRKEDTAYVVSERILKKTPEQKAKIREHLQQFCNLYTNMSEQLENYVELFPIHPAYIDVFNKIYIIENRHILKNISEIIENIMDEPVTDEAPGIVSFDSYWTFIKENYSYRTDVNIKEVVEKSEILEDIIKRSFPKKQYKDVALQMIYALSVHRLTTGDISIRSGLTSENLRDDLCIYLKGMPELDSEFLQNIVQRVLKDTMTTVSGQFIEYNEENGQYFLDLTKNIDFDEKITQKAAMLDDDTLNRSFFDVVYSCLHWDQTEHVTNFKIYEHTLNWESRNIFRRGYLFMGIPENRSTAQPPEDYYLYVLPPYGDIEYKEEKKVDEVFFEFKQDEEFNNNLRLYAASISMKELAEEKNKKAYQDKANSYKKKLTNYLGENRNTCFEVIYKGSKKQLIEVLKGKYNRDFEFKETIDTAASICLEDYFTGKYPNMPAFKTKITVNNQAAIIRAGIDHFAGRKNQQSKALLESFGLLDGDKISTKNSKYASYFANKLSKLAQKSVINFSDIYEPKFADYLDSEFKINYELLSIVLLALIHTGDTVMELKNGKTLTASNLDELPKTNAMDIYEFKYISKPKDMALKELIRLFEVLELPAGLINNPNEREKGIEKLIEVTSDYASKAVKASSKLNDEFRLWGEELIAEHVVKDYKSSIRNIVDEFSNFGSKYNTVAKLNNFNLSMEQVEALGKDIEILKIVDGYEVFRRECADSIGYIMNLELIELGEDFKSKLEDFKLLFRKVRDEIPAVKDGEASATKVNKEASKLKSEYIDIYFEEHQKRRLGISEEKQRWEIINSPKMSKLNRLKSISILSKTKFDLIEKVLSGLKVCYELTSADLKSTHVCPHCKFMLGEKSKAVSGQLDNIESNIDALLGEWTNTLLNTISDPLVLENKEYLDEAQQKVIEKFLEDKQLPNTVDSFFINSIVALLEGFDPVEIDTDDLMHKIDEIGPCDVDTFNKKLIDIISEYTAGKDKERLRIVVKR</sequence>
<dbReference type="Pfam" id="PF26388">
    <property type="entry name" value="DUF6079_6th"/>
    <property type="match status" value="1"/>
</dbReference>
<keyword evidence="8" id="KW-1185">Reference proteome</keyword>
<dbReference type="Pfam" id="PF26384">
    <property type="entry name" value="DUF6079_3rd"/>
    <property type="match status" value="1"/>
</dbReference>
<dbReference type="InterPro" id="IPR058571">
    <property type="entry name" value="DUF6079_3rd"/>
</dbReference>
<dbReference type="Pfam" id="PF26385">
    <property type="entry name" value="DUF6079_4th"/>
    <property type="match status" value="1"/>
</dbReference>
<dbReference type="InterPro" id="IPR027417">
    <property type="entry name" value="P-loop_NTPase"/>
</dbReference>
<accession>A0A1S1V9Z7</accession>
<dbReference type="STRING" id="39480.EUAN_02660"/>
<dbReference type="Pfam" id="PF26387">
    <property type="entry name" value="DUF6079_5th"/>
    <property type="match status" value="1"/>
</dbReference>
<evidence type="ECO:0000259" key="4">
    <source>
        <dbReference type="Pfam" id="PF26385"/>
    </source>
</evidence>
<dbReference type="Gene3D" id="3.40.50.300">
    <property type="entry name" value="P-loop containing nucleotide triphosphate hydrolases"/>
    <property type="match status" value="1"/>
</dbReference>
<reference evidence="7 8" key="1">
    <citation type="submission" date="2016-09" db="EMBL/GenBank/DDBJ databases">
        <title>Genome sequence of Eubacterium angustum.</title>
        <authorList>
            <person name="Poehlein A."/>
            <person name="Daniel R."/>
        </authorList>
    </citation>
    <scope>NUCLEOTIDE SEQUENCE [LARGE SCALE GENOMIC DNA]</scope>
    <source>
        <strain evidence="7 8">DSM 1989</strain>
    </source>
</reference>
<feature type="domain" description="DUF6079" evidence="2">
    <location>
        <begin position="264"/>
        <end position="471"/>
    </location>
</feature>
<evidence type="ECO:0000259" key="1">
    <source>
        <dbReference type="Pfam" id="PF19557"/>
    </source>
</evidence>
<feature type="domain" description="DUF6079" evidence="4">
    <location>
        <begin position="693"/>
        <end position="820"/>
    </location>
</feature>
<comment type="caution">
    <text evidence="7">The sequence shown here is derived from an EMBL/GenBank/DDBJ whole genome shotgun (WGS) entry which is preliminary data.</text>
</comment>
<feature type="domain" description="DUF6079" evidence="1">
    <location>
        <begin position="20"/>
        <end position="248"/>
    </location>
</feature>
<evidence type="ECO:0000259" key="5">
    <source>
        <dbReference type="Pfam" id="PF26387"/>
    </source>
</evidence>
<evidence type="ECO:0000259" key="6">
    <source>
        <dbReference type="Pfam" id="PF26388"/>
    </source>
</evidence>
<dbReference type="RefSeq" id="WP_071060853.1">
    <property type="nucleotide sequence ID" value="NZ_MKIE01000001.1"/>
</dbReference>
<dbReference type="InterPro" id="IPR045725">
    <property type="entry name" value="DUF6079_N"/>
</dbReference>
<dbReference type="Proteomes" id="UP000180254">
    <property type="component" value="Unassembled WGS sequence"/>
</dbReference>
<dbReference type="EMBL" id="MKIE01000001">
    <property type="protein sequence ID" value="OHW63402.1"/>
    <property type="molecule type" value="Genomic_DNA"/>
</dbReference>
<dbReference type="InterPro" id="IPR058569">
    <property type="entry name" value="DUF6079_2nd"/>
</dbReference>
<protein>
    <submittedName>
        <fullName evidence="7">Uncharacterized protein</fullName>
    </submittedName>
</protein>
<dbReference type="Pfam" id="PF19557">
    <property type="entry name" value="DUF6079_1st"/>
    <property type="match status" value="1"/>
</dbReference>
<dbReference type="InterPro" id="IPR058572">
    <property type="entry name" value="DUF6079_4th"/>
</dbReference>
<dbReference type="InterPro" id="IPR058574">
    <property type="entry name" value="DUF6079_6th"/>
</dbReference>
<organism evidence="7 8">
    <name type="scientific">Andreesenia angusta</name>
    <dbReference type="NCBI Taxonomy" id="39480"/>
    <lineage>
        <taxon>Bacteria</taxon>
        <taxon>Bacillati</taxon>
        <taxon>Bacillota</taxon>
        <taxon>Tissierellia</taxon>
        <taxon>Tissierellales</taxon>
        <taxon>Gottschalkiaceae</taxon>
        <taxon>Andreesenia</taxon>
    </lineage>
</organism>
<dbReference type="InterPro" id="IPR058573">
    <property type="entry name" value="DUF6079_5th"/>
</dbReference>
<dbReference type="Pfam" id="PF26383">
    <property type="entry name" value="DUF6079_2nd"/>
    <property type="match status" value="1"/>
</dbReference>
<proteinExistence type="predicted"/>
<feature type="domain" description="DUF6079" evidence="3">
    <location>
        <begin position="476"/>
        <end position="675"/>
    </location>
</feature>
<evidence type="ECO:0000259" key="3">
    <source>
        <dbReference type="Pfam" id="PF26384"/>
    </source>
</evidence>
<gene>
    <name evidence="7" type="ORF">EUAN_02660</name>
</gene>
<feature type="domain" description="DUF6079" evidence="6">
    <location>
        <begin position="1029"/>
        <end position="1115"/>
    </location>
</feature>
<dbReference type="AlphaFoldDB" id="A0A1S1V9Z7"/>
<evidence type="ECO:0000313" key="7">
    <source>
        <dbReference type="EMBL" id="OHW63402.1"/>
    </source>
</evidence>
<name>A0A1S1V9Z7_9FIRM</name>
<evidence type="ECO:0000313" key="8">
    <source>
        <dbReference type="Proteomes" id="UP000180254"/>
    </source>
</evidence>
<feature type="domain" description="DUF6079" evidence="5">
    <location>
        <begin position="826"/>
        <end position="1020"/>
    </location>
</feature>